<evidence type="ECO:0000313" key="3">
    <source>
        <dbReference type="EMBL" id="GMF54216.1"/>
    </source>
</evidence>
<feature type="domain" description="DDE-1" evidence="2">
    <location>
        <begin position="22"/>
        <end position="109"/>
    </location>
</feature>
<feature type="region of interest" description="Disordered" evidence="1">
    <location>
        <begin position="1"/>
        <end position="25"/>
    </location>
</feature>
<dbReference type="EMBL" id="BSXT01003462">
    <property type="protein sequence ID" value="GMF54216.1"/>
    <property type="molecule type" value="Genomic_DNA"/>
</dbReference>
<reference evidence="3" key="1">
    <citation type="submission" date="2023-04" db="EMBL/GenBank/DDBJ databases">
        <title>Phytophthora fragariaefolia NBRC 109709.</title>
        <authorList>
            <person name="Ichikawa N."/>
            <person name="Sato H."/>
            <person name="Tonouchi N."/>
        </authorList>
    </citation>
    <scope>NUCLEOTIDE SEQUENCE</scope>
    <source>
        <strain evidence="3">NBRC 109709</strain>
    </source>
</reference>
<dbReference type="InterPro" id="IPR004875">
    <property type="entry name" value="DDE_SF_endonuclease_dom"/>
</dbReference>
<keyword evidence="4" id="KW-1185">Reference proteome</keyword>
<sequence>MSFTSPQPSDTGAAGTCSADDSSSTRLQPLHGGVIRELKQRYKVGLFQERLSYLDKSAEDKYRLIQRAGKKPAGTAGVAFGRVPNLLDAMTLLDEAWAATPAALIRSCWIKSHLGINAVFPPTVAVASPEHSDEALVMELCSMVRNTKLVDDMNMLATELRQWLHADADSSERMQHELLYDIQQLLQEEEQQENEQELAKQTEIPQQQPPPCTDSAGVTTNFTTNQSEASELRADDSQPSAESAVDNEAALTEKRKLVEFALQALARAEEALDSVAVREFFGQETTGQALKSVSGELRRLNRIQRGKQSALVAAAVRAAANGDSSDNTRGAISTHEFFYGNGSLRSTP</sequence>
<evidence type="ECO:0000256" key="1">
    <source>
        <dbReference type="SAM" id="MobiDB-lite"/>
    </source>
</evidence>
<evidence type="ECO:0000259" key="2">
    <source>
        <dbReference type="Pfam" id="PF03184"/>
    </source>
</evidence>
<name>A0A9W6Y7L1_9STRA</name>
<accession>A0A9W6Y7L1</accession>
<feature type="compositionally biased region" description="Polar residues" evidence="1">
    <location>
        <begin position="216"/>
        <end position="229"/>
    </location>
</feature>
<comment type="caution">
    <text evidence="3">The sequence shown here is derived from an EMBL/GenBank/DDBJ whole genome shotgun (WGS) entry which is preliminary data.</text>
</comment>
<feature type="compositionally biased region" description="Polar residues" evidence="1">
    <location>
        <begin position="1"/>
        <end position="10"/>
    </location>
</feature>
<dbReference type="AlphaFoldDB" id="A0A9W6Y7L1"/>
<dbReference type="OrthoDB" id="166580at2759"/>
<proteinExistence type="predicted"/>
<protein>
    <submittedName>
        <fullName evidence="3">Unnamed protein product</fullName>
    </submittedName>
</protein>
<gene>
    <name evidence="3" type="ORF">Pfra01_002257100</name>
</gene>
<evidence type="ECO:0000313" key="4">
    <source>
        <dbReference type="Proteomes" id="UP001165121"/>
    </source>
</evidence>
<organism evidence="3 4">
    <name type="scientific">Phytophthora fragariaefolia</name>
    <dbReference type="NCBI Taxonomy" id="1490495"/>
    <lineage>
        <taxon>Eukaryota</taxon>
        <taxon>Sar</taxon>
        <taxon>Stramenopiles</taxon>
        <taxon>Oomycota</taxon>
        <taxon>Peronosporomycetes</taxon>
        <taxon>Peronosporales</taxon>
        <taxon>Peronosporaceae</taxon>
        <taxon>Phytophthora</taxon>
    </lineage>
</organism>
<feature type="region of interest" description="Disordered" evidence="1">
    <location>
        <begin position="190"/>
        <end position="248"/>
    </location>
</feature>
<dbReference type="Pfam" id="PF03184">
    <property type="entry name" value="DDE_1"/>
    <property type="match status" value="1"/>
</dbReference>
<dbReference type="GO" id="GO:0003676">
    <property type="term" value="F:nucleic acid binding"/>
    <property type="evidence" value="ECO:0007669"/>
    <property type="project" value="InterPro"/>
</dbReference>
<dbReference type="Proteomes" id="UP001165121">
    <property type="component" value="Unassembled WGS sequence"/>
</dbReference>